<evidence type="ECO:0000313" key="4">
    <source>
        <dbReference type="Proteomes" id="UP001357437"/>
    </source>
</evidence>
<keyword evidence="4" id="KW-1185">Reference proteome</keyword>
<dbReference type="Proteomes" id="UP001149314">
    <property type="component" value="Unassembled WGS sequence"/>
</dbReference>
<dbReference type="Pfam" id="PF09669">
    <property type="entry name" value="Phage_pRha"/>
    <property type="match status" value="1"/>
</dbReference>
<evidence type="ECO:0000313" key="1">
    <source>
        <dbReference type="EMBL" id="MDC6638218.1"/>
    </source>
</evidence>
<name>A0A9X3Y942_9ENTR</name>
<dbReference type="RefSeq" id="WP_222949756.1">
    <property type="nucleotide sequence ID" value="NZ_CP060824.1"/>
</dbReference>
<reference evidence="2 4" key="2">
    <citation type="submission" date="2024-01" db="EMBL/GenBank/DDBJ databases">
        <title>Comparative Genomics of Leclercia adecarboxylata Strains Isolated from Several Sources.</title>
        <authorList>
            <person name="Yescas-Zazueta V."/>
            <person name="Balbuena-Alonso M.G."/>
            <person name="Valencia D."/>
            <person name="Mendez-Pfeiffer P.A."/>
            <person name="Ballesteros-Monrreal M.G."/>
            <person name="Rocha-Gracia R.D.C."/>
            <person name="Barrios-Villa E."/>
        </authorList>
    </citation>
    <scope>NUCLEOTIDE SEQUENCE [LARGE SCALE GENOMIC DNA]</scope>
    <source>
        <strain evidence="2 4">33MEM</strain>
    </source>
</reference>
<comment type="caution">
    <text evidence="1">The sequence shown here is derived from an EMBL/GenBank/DDBJ whole genome shotgun (WGS) entry which is preliminary data.</text>
</comment>
<organism evidence="1 3">
    <name type="scientific">Leclercia adecarboxylata</name>
    <dbReference type="NCBI Taxonomy" id="83655"/>
    <lineage>
        <taxon>Bacteria</taxon>
        <taxon>Pseudomonadati</taxon>
        <taxon>Pseudomonadota</taxon>
        <taxon>Gammaproteobacteria</taxon>
        <taxon>Enterobacterales</taxon>
        <taxon>Enterobacteriaceae</taxon>
        <taxon>Leclercia</taxon>
    </lineage>
</organism>
<dbReference type="Proteomes" id="UP001357437">
    <property type="component" value="Unassembled WGS sequence"/>
</dbReference>
<evidence type="ECO:0000313" key="3">
    <source>
        <dbReference type="Proteomes" id="UP001149314"/>
    </source>
</evidence>
<gene>
    <name evidence="1" type="ORF">OEZ79_08215</name>
    <name evidence="2" type="ORF">VOF76_17210</name>
</gene>
<dbReference type="AlphaFoldDB" id="A0A9X3Y942"/>
<evidence type="ECO:0000313" key="2">
    <source>
        <dbReference type="EMBL" id="MEC3937909.1"/>
    </source>
</evidence>
<dbReference type="InterPro" id="IPR014054">
    <property type="entry name" value="Phage_regulatory_Rha"/>
</dbReference>
<accession>A0A9X3Y942</accession>
<dbReference type="EMBL" id="JAYMCU010000032">
    <property type="protein sequence ID" value="MEC3937909.1"/>
    <property type="molecule type" value="Genomic_DNA"/>
</dbReference>
<sequence length="233" mass="26097">MQQSSSTVVNVANHHHAVTMSSREIAELTGKRHPDVKRDIEVMLEQLSEDASSFAHIYFDTMNRQQTEYHLDRRHVECLLTGYSASLRMKVIDRLHEREAGTSSAPAPLSQNEIIAAIAMANVEQDKRIHALEQQVDDMAQGAIPAGYQGYSYLAEKTGLSDKKCRQLVSAYEVSHKTVPHVAPTGAVTRMTVIHEHEFMDAFSGMIAETEIRGSFHHHVKMGRFMLAGEVRS</sequence>
<dbReference type="EMBL" id="JAOURS010000006">
    <property type="protein sequence ID" value="MDC6638218.1"/>
    <property type="molecule type" value="Genomic_DNA"/>
</dbReference>
<protein>
    <submittedName>
        <fullName evidence="1">Rha family transcriptional regulator</fullName>
    </submittedName>
</protein>
<reference evidence="1" key="1">
    <citation type="journal article" date="2023" name="Genes Genomics">
        <title>Genomic insights of Leclercia adecarboxylata strains linked to an outbreak in public hospitals in Mexico.</title>
        <authorList>
            <person name="Barrios-Villa E."/>
            <person name="Pacheco-Flores B."/>
            <person name="Lozano-Zarain P."/>
            <person name="Del Campo-Ortega R."/>
            <person name="de Jesus Ascencio-Montiel I."/>
            <person name="Gonzalez-Leon M."/>
            <person name="Camorlinga-Ponce M."/>
            <person name="Gaytan Cervantes F.J."/>
            <person name="Gonzalez Torres C."/>
            <person name="Aguilar E."/>
            <person name="Gonzalez Ibarra J."/>
            <person name="Torres Lopez F.J."/>
            <person name="Rosas-Vargas H."/>
            <person name="Gonzalez-Bonilla C.R."/>
            <person name="Del Carmen Rocha-Gracia R."/>
        </authorList>
    </citation>
    <scope>NUCLEOTIDE SEQUENCE</scope>
    <source>
        <strain evidence="1">Lac40</strain>
    </source>
</reference>
<proteinExistence type="predicted"/>